<keyword evidence="1" id="KW-0805">Transcription regulation</keyword>
<dbReference type="SUPFAM" id="SSF46689">
    <property type="entry name" value="Homeodomain-like"/>
    <property type="match status" value="1"/>
</dbReference>
<comment type="caution">
    <text evidence="6">The sequence shown here is derived from an EMBL/GenBank/DDBJ whole genome shotgun (WGS) entry which is preliminary data.</text>
</comment>
<sequence length="365" mass="42469">MLEFYSSFADTLIQFGGGLGLLMGLGRYPALKEKNLRTFFVSILFISIGIVQCILSGFFYGWIFRFPTWIVLLPISIAMYGPIEHFYTNSLLKEKFDFGWKESLHLIPLILIFLFEIPFLLKTEDEKINIVQEVWFQNRLDPINLLLYFSALCATGYNLFLFWIYFRNSKSAPILPAFRIGIFLIPFRLIATLFLIYGHFSLNFTLLRTGAVLISILLIQLYIFSVGNPESLALLIQEVRKNRYERSLLIGVDMEAVQKKLNEFMEVHQLYKREDLSLKELADSLSLTGHQLSEFLNEKIRMNFPSFINQYRITEAQKILLKEPKRTILSIAYEVGFNSKSSFNQAFLRFTGITPKEFRKKRSGL</sequence>
<evidence type="ECO:0000313" key="7">
    <source>
        <dbReference type="Proteomes" id="UP000724686"/>
    </source>
</evidence>
<reference evidence="6 7" key="1">
    <citation type="submission" date="2021-02" db="EMBL/GenBank/DDBJ databases">
        <title>Leptospira ainlahdjerensis sp. nov., Leptospira ainazelensis sp. nov., Leptospira abararensis sp. nov. and Leptospira chreensis sp. nov., four new species isolated from water sources in Algeria.</title>
        <authorList>
            <person name="Amara Korba A."/>
            <person name="Kainiu M."/>
            <person name="Vincent A.T."/>
            <person name="Mariet J.-F."/>
            <person name="Veyrier F.J."/>
            <person name="Goarant C."/>
            <person name="Picardeau M."/>
        </authorList>
    </citation>
    <scope>NUCLEOTIDE SEQUENCE [LARGE SCALE GENOMIC DNA]</scope>
    <source>
        <strain evidence="6 7">201903070</strain>
    </source>
</reference>
<feature type="domain" description="HTH araC/xylS-type" evidence="5">
    <location>
        <begin position="259"/>
        <end position="361"/>
    </location>
</feature>
<dbReference type="PANTHER" id="PTHR43280">
    <property type="entry name" value="ARAC-FAMILY TRANSCRIPTIONAL REGULATOR"/>
    <property type="match status" value="1"/>
</dbReference>
<gene>
    <name evidence="6" type="ORF">JWG45_06955</name>
</gene>
<keyword evidence="3" id="KW-0804">Transcription</keyword>
<evidence type="ECO:0000313" key="6">
    <source>
        <dbReference type="EMBL" id="MBM9576891.1"/>
    </source>
</evidence>
<dbReference type="PRINTS" id="PR00032">
    <property type="entry name" value="HTHARAC"/>
</dbReference>
<organism evidence="6 7">
    <name type="scientific">Leptospira ainlahdjerensis</name>
    <dbReference type="NCBI Taxonomy" id="2810033"/>
    <lineage>
        <taxon>Bacteria</taxon>
        <taxon>Pseudomonadati</taxon>
        <taxon>Spirochaetota</taxon>
        <taxon>Spirochaetia</taxon>
        <taxon>Leptospirales</taxon>
        <taxon>Leptospiraceae</taxon>
        <taxon>Leptospira</taxon>
    </lineage>
</organism>
<accession>A0ABS2U944</accession>
<evidence type="ECO:0000259" key="5">
    <source>
        <dbReference type="PROSITE" id="PS01124"/>
    </source>
</evidence>
<keyword evidence="2" id="KW-0238">DNA-binding</keyword>
<dbReference type="RefSeq" id="WP_205279041.1">
    <property type="nucleotide sequence ID" value="NZ_JAFFPU010000028.1"/>
</dbReference>
<dbReference type="SMART" id="SM00342">
    <property type="entry name" value="HTH_ARAC"/>
    <property type="match status" value="1"/>
</dbReference>
<keyword evidence="4" id="KW-0472">Membrane</keyword>
<evidence type="ECO:0000256" key="3">
    <source>
        <dbReference type="ARBA" id="ARBA00023163"/>
    </source>
</evidence>
<dbReference type="PROSITE" id="PS00041">
    <property type="entry name" value="HTH_ARAC_FAMILY_1"/>
    <property type="match status" value="1"/>
</dbReference>
<protein>
    <submittedName>
        <fullName evidence="6">AraC family transcriptional regulator</fullName>
    </submittedName>
</protein>
<dbReference type="Proteomes" id="UP000724686">
    <property type="component" value="Unassembled WGS sequence"/>
</dbReference>
<keyword evidence="4" id="KW-0812">Transmembrane</keyword>
<dbReference type="InterPro" id="IPR018062">
    <property type="entry name" value="HTH_AraC-typ_CS"/>
</dbReference>
<feature type="transmembrane region" description="Helical" evidence="4">
    <location>
        <begin position="66"/>
        <end position="83"/>
    </location>
</feature>
<keyword evidence="7" id="KW-1185">Reference proteome</keyword>
<dbReference type="EMBL" id="JAFFPU010000028">
    <property type="protein sequence ID" value="MBM9576891.1"/>
    <property type="molecule type" value="Genomic_DNA"/>
</dbReference>
<dbReference type="InterPro" id="IPR018060">
    <property type="entry name" value="HTH_AraC"/>
</dbReference>
<dbReference type="InterPro" id="IPR020449">
    <property type="entry name" value="Tscrpt_reg_AraC-type_HTH"/>
</dbReference>
<dbReference type="PROSITE" id="PS01124">
    <property type="entry name" value="HTH_ARAC_FAMILY_2"/>
    <property type="match status" value="1"/>
</dbReference>
<evidence type="ECO:0000256" key="1">
    <source>
        <dbReference type="ARBA" id="ARBA00023015"/>
    </source>
</evidence>
<feature type="transmembrane region" description="Helical" evidence="4">
    <location>
        <begin position="212"/>
        <end position="236"/>
    </location>
</feature>
<feature type="transmembrane region" description="Helical" evidence="4">
    <location>
        <begin position="38"/>
        <end position="60"/>
    </location>
</feature>
<feature type="transmembrane region" description="Helical" evidence="4">
    <location>
        <begin position="104"/>
        <end position="121"/>
    </location>
</feature>
<name>A0ABS2U944_9LEPT</name>
<proteinExistence type="predicted"/>
<dbReference type="Gene3D" id="1.10.10.60">
    <property type="entry name" value="Homeodomain-like"/>
    <property type="match status" value="2"/>
</dbReference>
<evidence type="ECO:0000256" key="4">
    <source>
        <dbReference type="SAM" id="Phobius"/>
    </source>
</evidence>
<feature type="transmembrane region" description="Helical" evidence="4">
    <location>
        <begin position="178"/>
        <end position="200"/>
    </location>
</feature>
<feature type="transmembrane region" description="Helical" evidence="4">
    <location>
        <begin position="12"/>
        <end position="31"/>
    </location>
</feature>
<keyword evidence="4" id="KW-1133">Transmembrane helix</keyword>
<feature type="transmembrane region" description="Helical" evidence="4">
    <location>
        <begin position="145"/>
        <end position="166"/>
    </location>
</feature>
<dbReference type="Pfam" id="PF12833">
    <property type="entry name" value="HTH_18"/>
    <property type="match status" value="1"/>
</dbReference>
<dbReference type="PANTHER" id="PTHR43280:SF29">
    <property type="entry name" value="ARAC-FAMILY TRANSCRIPTIONAL REGULATOR"/>
    <property type="match status" value="1"/>
</dbReference>
<dbReference type="InterPro" id="IPR009057">
    <property type="entry name" value="Homeodomain-like_sf"/>
</dbReference>
<evidence type="ECO:0000256" key="2">
    <source>
        <dbReference type="ARBA" id="ARBA00023125"/>
    </source>
</evidence>